<organism evidence="3 4">
    <name type="scientific">Candidatus Cohnella colombiensis</name>
    <dbReference type="NCBI Taxonomy" id="3121368"/>
    <lineage>
        <taxon>Bacteria</taxon>
        <taxon>Bacillati</taxon>
        <taxon>Bacillota</taxon>
        <taxon>Bacilli</taxon>
        <taxon>Bacillales</taxon>
        <taxon>Paenibacillaceae</taxon>
        <taxon>Cohnella</taxon>
    </lineage>
</organism>
<dbReference type="Gene3D" id="3.10.180.10">
    <property type="entry name" value="2,3-Dihydroxybiphenyl 1,2-Dioxygenase, domain 1"/>
    <property type="match status" value="1"/>
</dbReference>
<feature type="domain" description="VOC" evidence="2">
    <location>
        <begin position="7"/>
        <end position="126"/>
    </location>
</feature>
<evidence type="ECO:0000256" key="1">
    <source>
        <dbReference type="ARBA" id="ARBA00022723"/>
    </source>
</evidence>
<dbReference type="InterPro" id="IPR037523">
    <property type="entry name" value="VOC_core"/>
</dbReference>
<name>A0AA95JD92_9BACL</name>
<reference evidence="3" key="1">
    <citation type="submission" date="2023-03" db="EMBL/GenBank/DDBJ databases">
        <title>Andean soil-derived lignocellulolytic bacterial consortium as a source of novel taxa and putative plastic-active enzymes.</title>
        <authorList>
            <person name="Diaz-Garcia L."/>
            <person name="Chuvochina M."/>
            <person name="Feuerriegel G."/>
            <person name="Bunk B."/>
            <person name="Sproer C."/>
            <person name="Streit W.R."/>
            <person name="Rodriguez L.M."/>
            <person name="Overmann J."/>
            <person name="Jimenez D.J."/>
        </authorList>
    </citation>
    <scope>NUCLEOTIDE SEQUENCE</scope>
    <source>
        <strain evidence="3">MAG 2441</strain>
    </source>
</reference>
<dbReference type="Pfam" id="PF00903">
    <property type="entry name" value="Glyoxalase"/>
    <property type="match status" value="1"/>
</dbReference>
<dbReference type="PANTHER" id="PTHR43048">
    <property type="entry name" value="METHYLMALONYL-COA EPIMERASE"/>
    <property type="match status" value="1"/>
</dbReference>
<proteinExistence type="predicted"/>
<dbReference type="EMBL" id="CP119317">
    <property type="protein sequence ID" value="WEK54727.1"/>
    <property type="molecule type" value="Genomic_DNA"/>
</dbReference>
<protein>
    <submittedName>
        <fullName evidence="3">VOC family protein</fullName>
    </submittedName>
</protein>
<dbReference type="AlphaFoldDB" id="A0AA95JD92"/>
<dbReference type="GO" id="GO:0004493">
    <property type="term" value="F:methylmalonyl-CoA epimerase activity"/>
    <property type="evidence" value="ECO:0007669"/>
    <property type="project" value="TreeGrafter"/>
</dbReference>
<evidence type="ECO:0000313" key="3">
    <source>
        <dbReference type="EMBL" id="WEK54727.1"/>
    </source>
</evidence>
<dbReference type="InterPro" id="IPR051785">
    <property type="entry name" value="MMCE/EMCE_epimerase"/>
</dbReference>
<keyword evidence="4" id="KW-1185">Reference proteome</keyword>
<dbReference type="InterPro" id="IPR004360">
    <property type="entry name" value="Glyas_Fos-R_dOase_dom"/>
</dbReference>
<dbReference type="Proteomes" id="UP001178662">
    <property type="component" value="Chromosome"/>
</dbReference>
<evidence type="ECO:0000313" key="4">
    <source>
        <dbReference type="Proteomes" id="UP001178662"/>
    </source>
</evidence>
<dbReference type="SUPFAM" id="SSF54593">
    <property type="entry name" value="Glyoxalase/Bleomycin resistance protein/Dihydroxybiphenyl dioxygenase"/>
    <property type="match status" value="1"/>
</dbReference>
<dbReference type="GO" id="GO:0046872">
    <property type="term" value="F:metal ion binding"/>
    <property type="evidence" value="ECO:0007669"/>
    <property type="project" value="UniProtKB-KW"/>
</dbReference>
<dbReference type="CDD" id="cd06587">
    <property type="entry name" value="VOC"/>
    <property type="match status" value="1"/>
</dbReference>
<dbReference type="PROSITE" id="PS51819">
    <property type="entry name" value="VOC"/>
    <property type="match status" value="1"/>
</dbReference>
<sequence>MNNNVIGIGHVAYTTGQMDAMLHFYCEILGFENSFALHDEAGKPWIQYIRVAGCQFIELFYAKEGFDPKEGTYAHLCIQVADVMVMSEHLKAAGIDVYWGPVQGLDHNWQCWAKDPDGNPIEFMQIDLKSPQAKAAGLSS</sequence>
<gene>
    <name evidence="3" type="ORF">P0Y55_01210</name>
</gene>
<keyword evidence="1" id="KW-0479">Metal-binding</keyword>
<evidence type="ECO:0000259" key="2">
    <source>
        <dbReference type="PROSITE" id="PS51819"/>
    </source>
</evidence>
<dbReference type="GO" id="GO:0046491">
    <property type="term" value="P:L-methylmalonyl-CoA metabolic process"/>
    <property type="evidence" value="ECO:0007669"/>
    <property type="project" value="TreeGrafter"/>
</dbReference>
<accession>A0AA95JD92</accession>
<dbReference type="PANTHER" id="PTHR43048:SF3">
    <property type="entry name" value="METHYLMALONYL-COA EPIMERASE, MITOCHONDRIAL"/>
    <property type="match status" value="1"/>
</dbReference>
<dbReference type="InterPro" id="IPR029068">
    <property type="entry name" value="Glyas_Bleomycin-R_OHBP_Dase"/>
</dbReference>